<organism evidence="2 3">
    <name type="scientific">Breznakiella homolactica</name>
    <dbReference type="NCBI Taxonomy" id="2798577"/>
    <lineage>
        <taxon>Bacteria</taxon>
        <taxon>Pseudomonadati</taxon>
        <taxon>Spirochaetota</taxon>
        <taxon>Spirochaetia</taxon>
        <taxon>Spirochaetales</taxon>
        <taxon>Breznakiellaceae</taxon>
        <taxon>Breznakiella</taxon>
    </lineage>
</organism>
<gene>
    <name evidence="2" type="ORF">JFL75_17170</name>
</gene>
<keyword evidence="3" id="KW-1185">Reference proteome</keyword>
<proteinExistence type="predicted"/>
<accession>A0A7T7XLM6</accession>
<feature type="signal peptide" evidence="1">
    <location>
        <begin position="1"/>
        <end position="21"/>
    </location>
</feature>
<dbReference type="RefSeq" id="WP_215625947.1">
    <property type="nucleotide sequence ID" value="NZ_CP067089.2"/>
</dbReference>
<dbReference type="AlphaFoldDB" id="A0A7T7XLM6"/>
<dbReference type="KEGG" id="bhc:JFL75_17170"/>
<name>A0A7T7XLM6_9SPIR</name>
<sequence length="168" mass="18620">MKRKYLLVLFICIGAAVFAQSGSPAAVLSAGDVDAFIKNFESIQADLEKLGPVYENFAESFDPEDNPNIMAQVQAMPVPAEIKQVFRKNGLGDNGWPKMIAILLGASAIYMEDALKSQEAEFMAVPQMAEYFEQLKLQVKMLKDSIHPSDIRLIDQRKADLIPLIENA</sequence>
<dbReference type="EMBL" id="CP067089">
    <property type="protein sequence ID" value="QQO08641.1"/>
    <property type="molecule type" value="Genomic_DNA"/>
</dbReference>
<feature type="chain" id="PRO_5031069937" evidence="1">
    <location>
        <begin position="22"/>
        <end position="168"/>
    </location>
</feature>
<evidence type="ECO:0000256" key="1">
    <source>
        <dbReference type="SAM" id="SignalP"/>
    </source>
</evidence>
<protein>
    <submittedName>
        <fullName evidence="2">Uncharacterized protein</fullName>
    </submittedName>
</protein>
<evidence type="ECO:0000313" key="3">
    <source>
        <dbReference type="Proteomes" id="UP000595917"/>
    </source>
</evidence>
<keyword evidence="1" id="KW-0732">Signal</keyword>
<dbReference type="Proteomes" id="UP000595917">
    <property type="component" value="Chromosome"/>
</dbReference>
<reference evidence="2" key="1">
    <citation type="submission" date="2021-01" db="EMBL/GenBank/DDBJ databases">
        <title>Description of Breznakiella homolactica.</title>
        <authorList>
            <person name="Song Y."/>
            <person name="Brune A."/>
        </authorList>
    </citation>
    <scope>NUCLEOTIDE SEQUENCE</scope>
    <source>
        <strain evidence="2">RmG30</strain>
    </source>
</reference>
<evidence type="ECO:0000313" key="2">
    <source>
        <dbReference type="EMBL" id="QQO08641.1"/>
    </source>
</evidence>